<dbReference type="Pfam" id="PF00059">
    <property type="entry name" value="Lectin_C"/>
    <property type="match status" value="2"/>
</dbReference>
<feature type="chain" id="PRO_5008124605" description="C-type lectin domain-containing protein" evidence="1">
    <location>
        <begin position="25"/>
        <end position="289"/>
    </location>
</feature>
<organism evidence="3 4">
    <name type="scientific">Anopheles christyi</name>
    <dbReference type="NCBI Taxonomy" id="43041"/>
    <lineage>
        <taxon>Eukaryota</taxon>
        <taxon>Metazoa</taxon>
        <taxon>Ecdysozoa</taxon>
        <taxon>Arthropoda</taxon>
        <taxon>Hexapoda</taxon>
        <taxon>Insecta</taxon>
        <taxon>Pterygota</taxon>
        <taxon>Neoptera</taxon>
        <taxon>Endopterygota</taxon>
        <taxon>Diptera</taxon>
        <taxon>Nematocera</taxon>
        <taxon>Culicoidea</taxon>
        <taxon>Culicidae</taxon>
        <taxon>Anophelinae</taxon>
        <taxon>Anopheles</taxon>
    </lineage>
</organism>
<dbReference type="VEuPathDB" id="VectorBase:ACHR000666"/>
<evidence type="ECO:0000313" key="3">
    <source>
        <dbReference type="EnsemblMetazoa" id="ACHR000666-PA"/>
    </source>
</evidence>
<dbReference type="AlphaFoldDB" id="A0A182JQ82"/>
<dbReference type="InterPro" id="IPR001304">
    <property type="entry name" value="C-type_lectin-like"/>
</dbReference>
<dbReference type="Gene3D" id="3.10.100.10">
    <property type="entry name" value="Mannose-Binding Protein A, subunit A"/>
    <property type="match status" value="2"/>
</dbReference>
<reference evidence="3" key="2">
    <citation type="submission" date="2020-05" db="UniProtKB">
        <authorList>
            <consortium name="EnsemblMetazoa"/>
        </authorList>
    </citation>
    <scope>IDENTIFICATION</scope>
    <source>
        <strain evidence="3">ACHKN1017</strain>
    </source>
</reference>
<evidence type="ECO:0000259" key="2">
    <source>
        <dbReference type="PROSITE" id="PS50041"/>
    </source>
</evidence>
<dbReference type="STRING" id="43041.A0A182JQ82"/>
<proteinExistence type="predicted"/>
<dbReference type="Proteomes" id="UP000075881">
    <property type="component" value="Unassembled WGS sequence"/>
</dbReference>
<feature type="signal peptide" evidence="1">
    <location>
        <begin position="1"/>
        <end position="24"/>
    </location>
</feature>
<protein>
    <recommendedName>
        <fullName evidence="2">C-type lectin domain-containing protein</fullName>
    </recommendedName>
</protein>
<evidence type="ECO:0000313" key="4">
    <source>
        <dbReference type="Proteomes" id="UP000075881"/>
    </source>
</evidence>
<keyword evidence="1" id="KW-0732">Signal</keyword>
<dbReference type="InterPro" id="IPR016186">
    <property type="entry name" value="C-type_lectin-like/link_sf"/>
</dbReference>
<dbReference type="CDD" id="cd00037">
    <property type="entry name" value="CLECT"/>
    <property type="match status" value="2"/>
</dbReference>
<feature type="domain" description="C-type lectin" evidence="2">
    <location>
        <begin position="35"/>
        <end position="170"/>
    </location>
</feature>
<dbReference type="InterPro" id="IPR016187">
    <property type="entry name" value="CTDL_fold"/>
</dbReference>
<dbReference type="EnsemblMetazoa" id="ACHR000666-RA">
    <property type="protein sequence ID" value="ACHR000666-PA"/>
    <property type="gene ID" value="ACHR000666"/>
</dbReference>
<sequence>MKRSILTPSVLLFTLYCNSHLTLASNADAIGYRVVLEKSYYLGTTFRLNWHKAAAFCRSQGQFLVSINSHLQLDGVIEYIKKSGYLNANDQSLQLWTSGNDLGEQNQFLWTSTGERMVFDRWTPGEPNHDRVDECTMERCVVLQHYANGRGANYSFDDRSCQKEYFFIFAKAIEYCRSQGMSLVSIQNQEQFEAVKNVTSMNDFWKKNHYLYMWTSLNDIGQEGQYYWVIDLWRENEPNYFKHDTWSGEDCVVLVHNRDLSYTSRLDDIACSNELMFMCETKDCIRTHC</sequence>
<dbReference type="PANTHER" id="PTHR22803">
    <property type="entry name" value="MANNOSE, PHOSPHOLIPASE, LECTIN RECEPTOR RELATED"/>
    <property type="match status" value="1"/>
</dbReference>
<reference evidence="4" key="1">
    <citation type="submission" date="2013-03" db="EMBL/GenBank/DDBJ databases">
        <title>The Genome Sequence of Anopheles christyi ACHKN1017.</title>
        <authorList>
            <consortium name="The Broad Institute Genomics Platform"/>
            <person name="Neafsey D.E."/>
            <person name="Besansky N."/>
            <person name="Walker B."/>
            <person name="Young S.K."/>
            <person name="Zeng Q."/>
            <person name="Gargeya S."/>
            <person name="Fitzgerald M."/>
            <person name="Haas B."/>
            <person name="Abouelleil A."/>
            <person name="Allen A.W."/>
            <person name="Alvarado L."/>
            <person name="Arachchi H.M."/>
            <person name="Berlin A.M."/>
            <person name="Chapman S.B."/>
            <person name="Gainer-Dewar J."/>
            <person name="Goldberg J."/>
            <person name="Griggs A."/>
            <person name="Gujja S."/>
            <person name="Hansen M."/>
            <person name="Howarth C."/>
            <person name="Imamovic A."/>
            <person name="Ireland A."/>
            <person name="Larimer J."/>
            <person name="McCowan C."/>
            <person name="Murphy C."/>
            <person name="Pearson M."/>
            <person name="Poon T.W."/>
            <person name="Priest M."/>
            <person name="Roberts A."/>
            <person name="Saif S."/>
            <person name="Shea T."/>
            <person name="Sisk P."/>
            <person name="Sykes S."/>
            <person name="Wortman J."/>
            <person name="Nusbaum C."/>
            <person name="Birren B."/>
        </authorList>
    </citation>
    <scope>NUCLEOTIDE SEQUENCE [LARGE SCALE GENOMIC DNA]</scope>
    <source>
        <strain evidence="4">ACHKN1017</strain>
    </source>
</reference>
<dbReference type="SUPFAM" id="SSF56436">
    <property type="entry name" value="C-type lectin-like"/>
    <property type="match status" value="2"/>
</dbReference>
<keyword evidence="4" id="KW-1185">Reference proteome</keyword>
<dbReference type="InterPro" id="IPR050111">
    <property type="entry name" value="C-type_lectin/snaclec_domain"/>
</dbReference>
<accession>A0A182JQ82</accession>
<dbReference type="SMART" id="SM00034">
    <property type="entry name" value="CLECT"/>
    <property type="match status" value="2"/>
</dbReference>
<dbReference type="PROSITE" id="PS50041">
    <property type="entry name" value="C_TYPE_LECTIN_2"/>
    <property type="match status" value="2"/>
</dbReference>
<evidence type="ECO:0000256" key="1">
    <source>
        <dbReference type="SAM" id="SignalP"/>
    </source>
</evidence>
<feature type="domain" description="C-type lectin" evidence="2">
    <location>
        <begin position="165"/>
        <end position="280"/>
    </location>
</feature>
<name>A0A182JQ82_9DIPT</name>